<sequence>MIGTKLAGGMVQNGHLVEDLDEAMHHFSTTLGAGPFFVLPPRRFVELFHDGEPASESMIAEVAMGQLGPVQIELIVPAAGPSTYRRFLDHGGYGLHHFGYLTDDYDAVRADAIARGLRPATEGRSQATRVCYLEDPEHPDQPVLELIENCQTIADTFAMVAGAHAGWDGTDPVRYL</sequence>
<dbReference type="GO" id="GO:0004493">
    <property type="term" value="F:methylmalonyl-CoA epimerase activity"/>
    <property type="evidence" value="ECO:0007669"/>
    <property type="project" value="TreeGrafter"/>
</dbReference>
<dbReference type="Pfam" id="PF13669">
    <property type="entry name" value="Glyoxalase_4"/>
    <property type="match status" value="1"/>
</dbReference>
<accession>A0A916YBV8</accession>
<dbReference type="RefSeq" id="WP_066763270.1">
    <property type="nucleotide sequence ID" value="NZ_BMIO01000003.1"/>
</dbReference>
<dbReference type="InterPro" id="IPR029068">
    <property type="entry name" value="Glyas_Bleomycin-R_OHBP_Dase"/>
</dbReference>
<dbReference type="Proteomes" id="UP000598997">
    <property type="component" value="Unassembled WGS sequence"/>
</dbReference>
<name>A0A916YBV8_9SPHN</name>
<dbReference type="Gene3D" id="3.10.180.10">
    <property type="entry name" value="2,3-Dihydroxybiphenyl 1,2-Dioxygenase, domain 1"/>
    <property type="match status" value="1"/>
</dbReference>
<dbReference type="SUPFAM" id="SSF54593">
    <property type="entry name" value="Glyoxalase/Bleomycin resistance protein/Dihydroxybiphenyl dioxygenase"/>
    <property type="match status" value="1"/>
</dbReference>
<reference evidence="3 4" key="1">
    <citation type="journal article" date="2014" name="Int. J. Syst. Evol. Microbiol.">
        <title>Complete genome sequence of Corynebacterium casei LMG S-19264T (=DSM 44701T), isolated from a smear-ripened cheese.</title>
        <authorList>
            <consortium name="US DOE Joint Genome Institute (JGI-PGF)"/>
            <person name="Walter F."/>
            <person name="Albersmeier A."/>
            <person name="Kalinowski J."/>
            <person name="Ruckert C."/>
        </authorList>
    </citation>
    <scope>NUCLEOTIDE SEQUENCE [LARGE SCALE GENOMIC DNA]</scope>
    <source>
        <strain evidence="3 4">CGMCC 1.15358</strain>
    </source>
</reference>
<keyword evidence="4" id="KW-1185">Reference proteome</keyword>
<comment type="caution">
    <text evidence="3">The sequence shown here is derived from an EMBL/GenBank/DDBJ whole genome shotgun (WGS) entry which is preliminary data.</text>
</comment>
<gene>
    <name evidence="3" type="ORF">GCM10010989_11850</name>
</gene>
<dbReference type="InterPro" id="IPR051785">
    <property type="entry name" value="MMCE/EMCE_epimerase"/>
</dbReference>
<evidence type="ECO:0000313" key="3">
    <source>
        <dbReference type="EMBL" id="GGD39377.1"/>
    </source>
</evidence>
<dbReference type="PANTHER" id="PTHR43048:SF3">
    <property type="entry name" value="METHYLMALONYL-COA EPIMERASE, MITOCHONDRIAL"/>
    <property type="match status" value="1"/>
</dbReference>
<keyword evidence="1" id="KW-0479">Metal-binding</keyword>
<feature type="domain" description="VOC" evidence="2">
    <location>
        <begin position="9"/>
        <end position="149"/>
    </location>
</feature>
<proteinExistence type="predicted"/>
<dbReference type="OrthoDB" id="9792173at2"/>
<organism evidence="3 4">
    <name type="scientific">Croceicoccus pelagius</name>
    <dbReference type="NCBI Taxonomy" id="1703341"/>
    <lineage>
        <taxon>Bacteria</taxon>
        <taxon>Pseudomonadati</taxon>
        <taxon>Pseudomonadota</taxon>
        <taxon>Alphaproteobacteria</taxon>
        <taxon>Sphingomonadales</taxon>
        <taxon>Erythrobacteraceae</taxon>
        <taxon>Croceicoccus</taxon>
    </lineage>
</organism>
<evidence type="ECO:0000313" key="4">
    <source>
        <dbReference type="Proteomes" id="UP000598997"/>
    </source>
</evidence>
<dbReference type="EMBL" id="BMIO01000003">
    <property type="protein sequence ID" value="GGD39377.1"/>
    <property type="molecule type" value="Genomic_DNA"/>
</dbReference>
<dbReference type="PANTHER" id="PTHR43048">
    <property type="entry name" value="METHYLMALONYL-COA EPIMERASE"/>
    <property type="match status" value="1"/>
</dbReference>
<dbReference type="GO" id="GO:0046491">
    <property type="term" value="P:L-methylmalonyl-CoA metabolic process"/>
    <property type="evidence" value="ECO:0007669"/>
    <property type="project" value="TreeGrafter"/>
</dbReference>
<evidence type="ECO:0000256" key="1">
    <source>
        <dbReference type="ARBA" id="ARBA00022723"/>
    </source>
</evidence>
<dbReference type="AlphaFoldDB" id="A0A916YBV8"/>
<dbReference type="PROSITE" id="PS51819">
    <property type="entry name" value="VOC"/>
    <property type="match status" value="1"/>
</dbReference>
<dbReference type="InterPro" id="IPR037523">
    <property type="entry name" value="VOC_core"/>
</dbReference>
<protein>
    <recommendedName>
        <fullName evidence="2">VOC domain-containing protein</fullName>
    </recommendedName>
</protein>
<dbReference type="GO" id="GO:0046872">
    <property type="term" value="F:metal ion binding"/>
    <property type="evidence" value="ECO:0007669"/>
    <property type="project" value="UniProtKB-KW"/>
</dbReference>
<evidence type="ECO:0000259" key="2">
    <source>
        <dbReference type="PROSITE" id="PS51819"/>
    </source>
</evidence>